<gene>
    <name evidence="1" type="ORF">H8706_04710</name>
</gene>
<accession>A0A926FDA3</accession>
<sequence length="96" mass="10695">MYITVFHKVSSGYSAKVYPAAVRRKDGISFVGGGIESENEAVVRIYTKKELGISPYDKVVFEKSTAKNPPDTAFIIKRVSDNRRGILSHIRLDCVC</sequence>
<name>A0A926FDA3_9FIRM</name>
<protein>
    <submittedName>
        <fullName evidence="1">Uncharacterized protein</fullName>
    </submittedName>
</protein>
<dbReference type="AlphaFoldDB" id="A0A926FDA3"/>
<organism evidence="1 2">
    <name type="scientific">Qingrenia yutianensis</name>
    <dbReference type="NCBI Taxonomy" id="2763676"/>
    <lineage>
        <taxon>Bacteria</taxon>
        <taxon>Bacillati</taxon>
        <taxon>Bacillota</taxon>
        <taxon>Clostridia</taxon>
        <taxon>Eubacteriales</taxon>
        <taxon>Oscillospiraceae</taxon>
        <taxon>Qingrenia</taxon>
    </lineage>
</organism>
<keyword evidence="2" id="KW-1185">Reference proteome</keyword>
<dbReference type="RefSeq" id="WP_178347387.1">
    <property type="nucleotide sequence ID" value="NZ_JACRTE010000004.1"/>
</dbReference>
<evidence type="ECO:0000313" key="2">
    <source>
        <dbReference type="Proteomes" id="UP000647416"/>
    </source>
</evidence>
<comment type="caution">
    <text evidence="1">The sequence shown here is derived from an EMBL/GenBank/DDBJ whole genome shotgun (WGS) entry which is preliminary data.</text>
</comment>
<reference evidence="1" key="1">
    <citation type="submission" date="2020-08" db="EMBL/GenBank/DDBJ databases">
        <title>Genome public.</title>
        <authorList>
            <person name="Liu C."/>
            <person name="Sun Q."/>
        </authorList>
    </citation>
    <scope>NUCLEOTIDE SEQUENCE</scope>
    <source>
        <strain evidence="1">NSJ-50</strain>
    </source>
</reference>
<dbReference type="EMBL" id="JACRTE010000004">
    <property type="protein sequence ID" value="MBC8596170.1"/>
    <property type="molecule type" value="Genomic_DNA"/>
</dbReference>
<proteinExistence type="predicted"/>
<evidence type="ECO:0000313" key="1">
    <source>
        <dbReference type="EMBL" id="MBC8596170.1"/>
    </source>
</evidence>
<dbReference type="Proteomes" id="UP000647416">
    <property type="component" value="Unassembled WGS sequence"/>
</dbReference>